<accession>A0ABX8CWH5</accession>
<evidence type="ECO:0000313" key="1">
    <source>
        <dbReference type="EMBL" id="QVI24266.1"/>
    </source>
</evidence>
<protein>
    <submittedName>
        <fullName evidence="1">SUKH-3 domain-containing protein</fullName>
    </submittedName>
</protein>
<proteinExistence type="predicted"/>
<dbReference type="Pfam" id="PF14433">
    <property type="entry name" value="SUKH-3"/>
    <property type="match status" value="1"/>
</dbReference>
<organism evidence="1 2">
    <name type="scientific">Nocardia tengchongensis</name>
    <dbReference type="NCBI Taxonomy" id="2055889"/>
    <lineage>
        <taxon>Bacteria</taxon>
        <taxon>Bacillati</taxon>
        <taxon>Actinomycetota</taxon>
        <taxon>Actinomycetes</taxon>
        <taxon>Mycobacteriales</taxon>
        <taxon>Nocardiaceae</taxon>
        <taxon>Nocardia</taxon>
    </lineage>
</organism>
<evidence type="ECO:0000313" key="2">
    <source>
        <dbReference type="Proteomes" id="UP000683310"/>
    </source>
</evidence>
<dbReference type="InterPro" id="IPR025850">
    <property type="entry name" value="SUKH-3"/>
</dbReference>
<sequence>MRYFWPNPVTFHALAAAGWTPSRRIDITDWTDQLESEGFVVSRPAAAVLQSFGRLTLQPPELPAALWPADPLFFDPIDVASGMYDRYADFEQALGRRMTPLAANAAGTTFLLMLEDGRVVSDGVLSLDLVAPTFPQALEVIIRRHLTPTSILSYHRPRPRFSTEWMHAPAG</sequence>
<dbReference type="RefSeq" id="WP_213560329.1">
    <property type="nucleotide sequence ID" value="NZ_JBHXAJ010000007.1"/>
</dbReference>
<dbReference type="EMBL" id="CP074371">
    <property type="protein sequence ID" value="QVI24266.1"/>
    <property type="molecule type" value="Genomic_DNA"/>
</dbReference>
<name>A0ABX8CWH5_9NOCA</name>
<gene>
    <name evidence="1" type="ORF">KHQ06_16755</name>
</gene>
<dbReference type="Proteomes" id="UP000683310">
    <property type="component" value="Chromosome"/>
</dbReference>
<keyword evidence="2" id="KW-1185">Reference proteome</keyword>
<reference evidence="1 2" key="1">
    <citation type="submission" date="2021-04" db="EMBL/GenBank/DDBJ databases">
        <title>Nocardia tengchongensis.</title>
        <authorList>
            <person name="Zhuang k."/>
            <person name="Ran Y."/>
            <person name="Li W."/>
        </authorList>
    </citation>
    <scope>NUCLEOTIDE SEQUENCE [LARGE SCALE GENOMIC DNA]</scope>
    <source>
        <strain evidence="1 2">CFH S0057</strain>
    </source>
</reference>